<feature type="compositionally biased region" description="Polar residues" evidence="1">
    <location>
        <begin position="45"/>
        <end position="58"/>
    </location>
</feature>
<evidence type="ECO:0000313" key="3">
    <source>
        <dbReference type="Proteomes" id="UP000076661"/>
    </source>
</evidence>
<evidence type="ECO:0000256" key="1">
    <source>
        <dbReference type="SAM" id="MobiDB-lite"/>
    </source>
</evidence>
<dbReference type="PATRIC" id="fig|1365257.3.peg.533"/>
<comment type="caution">
    <text evidence="2">The sequence shown here is derived from an EMBL/GenBank/DDBJ whole genome shotgun (WGS) entry which is preliminary data.</text>
</comment>
<dbReference type="AlphaFoldDB" id="A0A161Z166"/>
<proteinExistence type="predicted"/>
<protein>
    <submittedName>
        <fullName evidence="2">Uncharacterized protein</fullName>
    </submittedName>
</protein>
<organism evidence="2 3">
    <name type="scientific">Pseudoalteromonas luteoviolacea S4060-1</name>
    <dbReference type="NCBI Taxonomy" id="1365257"/>
    <lineage>
        <taxon>Bacteria</taxon>
        <taxon>Pseudomonadati</taxon>
        <taxon>Pseudomonadota</taxon>
        <taxon>Gammaproteobacteria</taxon>
        <taxon>Alteromonadales</taxon>
        <taxon>Pseudoalteromonadaceae</taxon>
        <taxon>Pseudoalteromonas</taxon>
    </lineage>
</organism>
<dbReference type="EMBL" id="AUXX01000004">
    <property type="protein sequence ID" value="KZN69615.1"/>
    <property type="molecule type" value="Genomic_DNA"/>
</dbReference>
<name>A0A161Z166_9GAMM</name>
<accession>A0A161Z166</accession>
<reference evidence="2 3" key="1">
    <citation type="submission" date="2013-07" db="EMBL/GenBank/DDBJ databases">
        <title>Comparative Genomic and Metabolomic Analysis of Twelve Strains of Pseudoalteromonas luteoviolacea.</title>
        <authorList>
            <person name="Vynne N.G."/>
            <person name="Mansson M."/>
            <person name="Gram L."/>
        </authorList>
    </citation>
    <scope>NUCLEOTIDE SEQUENCE [LARGE SCALE GENOMIC DNA]</scope>
    <source>
        <strain evidence="2 3">S4060-1</strain>
    </source>
</reference>
<dbReference type="Proteomes" id="UP000076661">
    <property type="component" value="Unassembled WGS sequence"/>
</dbReference>
<feature type="region of interest" description="Disordered" evidence="1">
    <location>
        <begin position="40"/>
        <end position="66"/>
    </location>
</feature>
<evidence type="ECO:0000313" key="2">
    <source>
        <dbReference type="EMBL" id="KZN69615.1"/>
    </source>
</evidence>
<sequence length="66" mass="7513">MWLKIKFDTELCLDNGIGGKAVAPNIELEIESPPEVRKFVDSDCRQSYTKNSTSQRTVTNDRKKPN</sequence>
<gene>
    <name evidence="2" type="ORF">N478_10725</name>
</gene>